<dbReference type="Proteomes" id="UP000683925">
    <property type="component" value="Unassembled WGS sequence"/>
</dbReference>
<evidence type="ECO:0008006" key="4">
    <source>
        <dbReference type="Google" id="ProtNLM"/>
    </source>
</evidence>
<feature type="transmembrane region" description="Helical" evidence="1">
    <location>
        <begin position="84"/>
        <end position="104"/>
    </location>
</feature>
<dbReference type="EMBL" id="CAJJDP010000119">
    <property type="protein sequence ID" value="CAD8199444.1"/>
    <property type="molecule type" value="Genomic_DNA"/>
</dbReference>
<organism evidence="2 3">
    <name type="scientific">Paramecium octaurelia</name>
    <dbReference type="NCBI Taxonomy" id="43137"/>
    <lineage>
        <taxon>Eukaryota</taxon>
        <taxon>Sar</taxon>
        <taxon>Alveolata</taxon>
        <taxon>Ciliophora</taxon>
        <taxon>Intramacronucleata</taxon>
        <taxon>Oligohymenophorea</taxon>
        <taxon>Peniculida</taxon>
        <taxon>Parameciidae</taxon>
        <taxon>Paramecium</taxon>
    </lineage>
</organism>
<gene>
    <name evidence="2" type="ORF">POCTA_138.1.T1190112</name>
</gene>
<accession>A0A8S1XEI5</accession>
<name>A0A8S1XEI5_PAROT</name>
<evidence type="ECO:0000256" key="1">
    <source>
        <dbReference type="SAM" id="Phobius"/>
    </source>
</evidence>
<keyword evidence="1" id="KW-0472">Membrane</keyword>
<keyword evidence="1" id="KW-0812">Transmembrane</keyword>
<evidence type="ECO:0000313" key="3">
    <source>
        <dbReference type="Proteomes" id="UP000683925"/>
    </source>
</evidence>
<protein>
    <recommendedName>
        <fullName evidence="4">Transmembrane protein</fullName>
    </recommendedName>
</protein>
<proteinExistence type="predicted"/>
<evidence type="ECO:0000313" key="2">
    <source>
        <dbReference type="EMBL" id="CAD8199444.1"/>
    </source>
</evidence>
<dbReference type="AlphaFoldDB" id="A0A8S1XEI5"/>
<keyword evidence="3" id="KW-1185">Reference proteome</keyword>
<keyword evidence="1" id="KW-1133">Transmembrane helix</keyword>
<comment type="caution">
    <text evidence="2">The sequence shown here is derived from an EMBL/GenBank/DDBJ whole genome shotgun (WGS) entry which is preliminary data.</text>
</comment>
<reference evidence="2" key="1">
    <citation type="submission" date="2021-01" db="EMBL/GenBank/DDBJ databases">
        <authorList>
            <consortium name="Genoscope - CEA"/>
            <person name="William W."/>
        </authorList>
    </citation>
    <scope>NUCLEOTIDE SEQUENCE</scope>
</reference>
<sequence length="221" mass="26477">MNRDILNNFNEPKELLKLNSIHFIQKPLKQFVCIKRENALRLCFFSQLDQLILIIQNIGSLQKIMQYFQILLYMILESRLQQDYLKSILLFVISQPFYVAILLISRHFASRIWKPFYCEIIDQNQISTSHLSSSLYSLIKWKNLMTRKNMKNCFNLQFESVAIIENFEVQTSVSSILERWFQYKRSTVRIGQSKNTGLDKWRTQNLELQNQFYVAKRKVLF</sequence>